<dbReference type="VEuPathDB" id="PlasmoDB:PVX_000025"/>
<dbReference type="RefSeq" id="XP_001612625.1">
    <property type="nucleotide sequence ID" value="XM_001612575.1"/>
</dbReference>
<dbReference type="EMBL" id="AAKM01000030">
    <property type="protein sequence ID" value="EDL42851.1"/>
    <property type="molecule type" value="Genomic_DNA"/>
</dbReference>
<evidence type="ECO:0000313" key="1">
    <source>
        <dbReference type="EMBL" id="EDL42851.1"/>
    </source>
</evidence>
<proteinExistence type="predicted"/>
<gene>
    <name evidence="1" type="ORF">PVX_000025</name>
</gene>
<evidence type="ECO:0000313" key="2">
    <source>
        <dbReference type="Proteomes" id="UP000008333"/>
    </source>
</evidence>
<dbReference type="AlphaFoldDB" id="A5KCS3"/>
<name>A5KCS3_PLAVS</name>
<reference evidence="1 2" key="1">
    <citation type="journal article" date="2008" name="Nature">
        <title>Comparative genomics of the neglected human malaria parasite Plasmodium vivax.</title>
        <authorList>
            <person name="Carlton J.M."/>
            <person name="Adams J.H."/>
            <person name="Silva J.C."/>
            <person name="Bidwell S.L."/>
            <person name="Lorenzi H."/>
            <person name="Caler E."/>
            <person name="Crabtree J."/>
            <person name="Angiuoli S.V."/>
            <person name="Merino E.F."/>
            <person name="Amedeo P."/>
            <person name="Cheng Q."/>
            <person name="Coulson R.M."/>
            <person name="Crabb B.S."/>
            <person name="Del Portillo H.A."/>
            <person name="Essien K."/>
            <person name="Feldblyum T.V."/>
            <person name="Fernandez-Becerra C."/>
            <person name="Gilson P.R."/>
            <person name="Gueye A.H."/>
            <person name="Guo X."/>
            <person name="Kang'a S."/>
            <person name="Kooij T.W."/>
            <person name="Korsinczky M."/>
            <person name="Meyer E.V."/>
            <person name="Nene V."/>
            <person name="Paulsen I."/>
            <person name="White O."/>
            <person name="Ralph S.A."/>
            <person name="Ren Q."/>
            <person name="Sargeant T.J."/>
            <person name="Salzberg S.L."/>
            <person name="Stoeckert C.J."/>
            <person name="Sullivan S.A."/>
            <person name="Yamamoto M.M."/>
            <person name="Hoffman S.L."/>
            <person name="Wortman J.R."/>
            <person name="Gardner M.J."/>
            <person name="Galinski M.R."/>
            <person name="Barnwell J.W."/>
            <person name="Fraser-Liggett C.M."/>
        </authorList>
    </citation>
    <scope>NUCLEOTIDE SEQUENCE [LARGE SCALE GENOMIC DNA]</scope>
    <source>
        <strain evidence="1 2">Salvador I</strain>
    </source>
</reference>
<dbReference type="GeneID" id="5471866"/>
<sequence length="136" mass="16411">MSDNLIDLTLKQIFNNDLNKLSNSHLYNFYDKIINDINIKCDNIYFRKVKIDDADINDETCKLWGIVYKILDNWNNCNKFSNINPKKCCDYFNYWLYGELKKDVIYNNISNIKIIYKAWDSFFNELADKKICYIRK</sequence>
<dbReference type="InParanoid" id="A5KCS3"/>
<keyword evidence="2" id="KW-1185">Reference proteome</keyword>
<evidence type="ECO:0008006" key="3">
    <source>
        <dbReference type="Google" id="ProtNLM"/>
    </source>
</evidence>
<dbReference type="KEGG" id="pvx:PVX_000025"/>
<dbReference type="PhylomeDB" id="A5KCS3"/>
<accession>A5KCS3</accession>
<protein>
    <recommendedName>
        <fullName evidence="3">PIR Superfamily Protein</fullName>
    </recommendedName>
</protein>
<dbReference type="Proteomes" id="UP000008333">
    <property type="component" value="Unassembled WGS sequence"/>
</dbReference>
<organism evidence="1 2">
    <name type="scientific">Plasmodium vivax (strain Salvador I)</name>
    <dbReference type="NCBI Taxonomy" id="126793"/>
    <lineage>
        <taxon>Eukaryota</taxon>
        <taxon>Sar</taxon>
        <taxon>Alveolata</taxon>
        <taxon>Apicomplexa</taxon>
        <taxon>Aconoidasida</taxon>
        <taxon>Haemosporida</taxon>
        <taxon>Plasmodiidae</taxon>
        <taxon>Plasmodium</taxon>
        <taxon>Plasmodium (Plasmodium)</taxon>
    </lineage>
</organism>
<comment type="caution">
    <text evidence="1">The sequence shown here is derived from an EMBL/GenBank/DDBJ whole genome shotgun (WGS) entry which is preliminary data.</text>
</comment>